<dbReference type="AlphaFoldDB" id="A0A5C5UCZ4"/>
<evidence type="ECO:0000313" key="3">
    <source>
        <dbReference type="EMBL" id="TWT23697.1"/>
    </source>
</evidence>
<dbReference type="InterPro" id="IPR021104">
    <property type="entry name" value="KfrA_DNA-bd_N"/>
</dbReference>
<evidence type="ECO:0000313" key="4">
    <source>
        <dbReference type="Proteomes" id="UP000319980"/>
    </source>
</evidence>
<feature type="domain" description="KfrA N-terminal DNA-binding" evidence="2">
    <location>
        <begin position="6"/>
        <end position="126"/>
    </location>
</feature>
<protein>
    <recommendedName>
        <fullName evidence="2">KfrA N-terminal DNA-binding domain-containing protein</fullName>
    </recommendedName>
</protein>
<organism evidence="3 4">
    <name type="scientific">Luteimonas marina</name>
    <dbReference type="NCBI Taxonomy" id="488485"/>
    <lineage>
        <taxon>Bacteria</taxon>
        <taxon>Pseudomonadati</taxon>
        <taxon>Pseudomonadota</taxon>
        <taxon>Gammaproteobacteria</taxon>
        <taxon>Lysobacterales</taxon>
        <taxon>Lysobacteraceae</taxon>
        <taxon>Luteimonas</taxon>
    </lineage>
</organism>
<feature type="region of interest" description="Disordered" evidence="1">
    <location>
        <begin position="170"/>
        <end position="212"/>
    </location>
</feature>
<name>A0A5C5UCZ4_9GAMM</name>
<reference evidence="3 4" key="1">
    <citation type="journal article" date="2008" name="Int. J. Syst. Evol. Microbiol.">
        <title>Luteimonas marina sp. nov., isolated from seawater.</title>
        <authorList>
            <person name="Baik K.S."/>
            <person name="Park S.C."/>
            <person name="Kim M.S."/>
            <person name="Kim E.M."/>
            <person name="Park C."/>
            <person name="Chun J."/>
            <person name="Seong C.N."/>
        </authorList>
    </citation>
    <scope>NUCLEOTIDE SEQUENCE [LARGE SCALE GENOMIC DNA]</scope>
    <source>
        <strain evidence="3 4">FR1330</strain>
    </source>
</reference>
<evidence type="ECO:0000256" key="1">
    <source>
        <dbReference type="SAM" id="MobiDB-lite"/>
    </source>
</evidence>
<sequence length="320" mass="35325">MARGITEEDVHCAADALVCAGERPTVERIRAHLGTGSPNTVIRWLDTWWAALGTRLRGRAIQIDLPQAPGAVAELAGQFWASALEHARVLAEDALSKEQAALQTDRVKLDEAREELHREAARTQEQVAAALQARDLAVARSEELERLVRRLEEHLEESKTLLAAANDRAKAAEERHRELEMRHQDLQERSETERKNAASHVRATEDRASVEVDRARQEARDLKRQLATVLKEHGAEKAQLHSHIDEARQRANDALQEAAGQRARAQALQEQLSGLQDLPAALETVLQQAAVKPRPGRNSKAGASGRRKTGASGKRSDLAP</sequence>
<gene>
    <name evidence="3" type="ORF">FQY83_03510</name>
</gene>
<feature type="region of interest" description="Disordered" evidence="1">
    <location>
        <begin position="286"/>
        <end position="320"/>
    </location>
</feature>
<keyword evidence="4" id="KW-1185">Reference proteome</keyword>
<dbReference type="Proteomes" id="UP000319980">
    <property type="component" value="Unassembled WGS sequence"/>
</dbReference>
<dbReference type="OrthoDB" id="583532at2"/>
<dbReference type="RefSeq" id="WP_146385013.1">
    <property type="nucleotide sequence ID" value="NZ_VOHK01000001.1"/>
</dbReference>
<comment type="caution">
    <text evidence="3">The sequence shown here is derived from an EMBL/GenBank/DDBJ whole genome shotgun (WGS) entry which is preliminary data.</text>
</comment>
<accession>A0A5C5UCZ4</accession>
<evidence type="ECO:0000259" key="2">
    <source>
        <dbReference type="Pfam" id="PF11740"/>
    </source>
</evidence>
<dbReference type="Pfam" id="PF11740">
    <property type="entry name" value="KfrA_N"/>
    <property type="match status" value="1"/>
</dbReference>
<proteinExistence type="predicted"/>
<dbReference type="EMBL" id="VOHK01000001">
    <property type="protein sequence ID" value="TWT23697.1"/>
    <property type="molecule type" value="Genomic_DNA"/>
</dbReference>